<accession>A0A9P6KU04</accession>
<dbReference type="GO" id="GO:0016491">
    <property type="term" value="F:oxidoreductase activity"/>
    <property type="evidence" value="ECO:0007669"/>
    <property type="project" value="UniProtKB-KW"/>
</dbReference>
<dbReference type="OrthoDB" id="1933717at2759"/>
<name>A0A9P6KU04_9PLEO</name>
<protein>
    <submittedName>
        <fullName evidence="4">Carbonyl reductase</fullName>
    </submittedName>
</protein>
<sequence>MTILETLFLDRQPAKVFNLTYIRYKAFARMWKKIGATMSQEMPGPLDALLGKSRGLILDVGPGSGELLKRFVPEGITAIYGAEPAGDLHEGLLENAREAGFGEKYHALLCGGEPESLIPALHKTGLLGSSGGRATAEDGAFDEICCLRVLCGVPRPRETIKGLYTLLKPGGRMVICEHVVNPWQTEGSIAARVMQFVYATMGWSFFLGGCEMQRDTREYLREAGEWETFQLQYVQPENVVPYVGIGLAIVRQLALQYPKSPLNSGSFLIYLTARDQGRGEAAVKHLHNDAQLKQAKALKSDGGQSEIEYRQLDITDQKSLDTFAAHIKQTHGDGIDFIINNAGIAVDGFNAKLVKITLGCNYYNTMEACHKFLPLLKPEGRIVNLASMAGHLSKYSDDVRMRFLAAKTEDDISSIMKDFMLAVEAGTEKEAGYPSAAYAVSKAGLIGATKALARAEQEKGSKILVNACCPGYVNTDMTKGNGTKSPDEGAQTPVLLALADIKGATGEFWQNEKPIEW</sequence>
<evidence type="ECO:0000313" key="4">
    <source>
        <dbReference type="EMBL" id="KAF9738847.1"/>
    </source>
</evidence>
<reference evidence="4" key="1">
    <citation type="journal article" date="2020" name="Mol. Plant Microbe Interact.">
        <title>Genome Sequence of the Biocontrol Agent Coniothyrium minitans strain Conio (IMI 134523).</title>
        <authorList>
            <person name="Patel D."/>
            <person name="Shittu T.A."/>
            <person name="Baroncelli R."/>
            <person name="Muthumeenakshi S."/>
            <person name="Osborne T.H."/>
            <person name="Janganan T.K."/>
            <person name="Sreenivasaprasad S."/>
        </authorList>
    </citation>
    <scope>NUCLEOTIDE SEQUENCE</scope>
    <source>
        <strain evidence="4">Conio</strain>
    </source>
</reference>
<keyword evidence="5" id="KW-1185">Reference proteome</keyword>
<dbReference type="Gene3D" id="3.40.50.720">
    <property type="entry name" value="NAD(P)-binding Rossmann-like Domain"/>
    <property type="match status" value="1"/>
</dbReference>
<dbReference type="SUPFAM" id="SSF51735">
    <property type="entry name" value="NAD(P)-binding Rossmann-fold domains"/>
    <property type="match status" value="1"/>
</dbReference>
<comment type="caution">
    <text evidence="4">The sequence shown here is derived from an EMBL/GenBank/DDBJ whole genome shotgun (WGS) entry which is preliminary data.</text>
</comment>
<dbReference type="InterPro" id="IPR036291">
    <property type="entry name" value="NAD(P)-bd_dom_sf"/>
</dbReference>
<organism evidence="4 5">
    <name type="scientific">Paraphaeosphaeria minitans</name>
    <dbReference type="NCBI Taxonomy" id="565426"/>
    <lineage>
        <taxon>Eukaryota</taxon>
        <taxon>Fungi</taxon>
        <taxon>Dikarya</taxon>
        <taxon>Ascomycota</taxon>
        <taxon>Pezizomycotina</taxon>
        <taxon>Dothideomycetes</taxon>
        <taxon>Pleosporomycetidae</taxon>
        <taxon>Pleosporales</taxon>
        <taxon>Massarineae</taxon>
        <taxon>Didymosphaeriaceae</taxon>
        <taxon>Paraphaeosphaeria</taxon>
    </lineage>
</organism>
<dbReference type="EMBL" id="WJXW01000003">
    <property type="protein sequence ID" value="KAF9738847.1"/>
    <property type="molecule type" value="Genomic_DNA"/>
</dbReference>
<dbReference type="PRINTS" id="PR00081">
    <property type="entry name" value="GDHRDH"/>
</dbReference>
<dbReference type="InterPro" id="IPR002347">
    <property type="entry name" value="SDR_fam"/>
</dbReference>
<gene>
    <name evidence="4" type="ORF">PMIN01_04130</name>
</gene>
<dbReference type="PANTHER" id="PTHR43963:SF6">
    <property type="entry name" value="CHAIN DEHYDROGENASE FAMILY PROTEIN, PUTATIVE (AFU_ORTHOLOGUE AFUA_3G15350)-RELATED"/>
    <property type="match status" value="1"/>
</dbReference>
<keyword evidence="2" id="KW-0521">NADP</keyword>
<dbReference type="SUPFAM" id="SSF53335">
    <property type="entry name" value="S-adenosyl-L-methionine-dependent methyltransferases"/>
    <property type="match status" value="1"/>
</dbReference>
<dbReference type="InterPro" id="IPR029063">
    <property type="entry name" value="SAM-dependent_MTases_sf"/>
</dbReference>
<dbReference type="PANTHER" id="PTHR43963">
    <property type="entry name" value="CARBONYL REDUCTASE 1-RELATED"/>
    <property type="match status" value="1"/>
</dbReference>
<keyword evidence="3" id="KW-0560">Oxidoreductase</keyword>
<dbReference type="Proteomes" id="UP000756921">
    <property type="component" value="Unassembled WGS sequence"/>
</dbReference>
<dbReference type="Gene3D" id="3.40.50.150">
    <property type="entry name" value="Vaccinia Virus protein VP39"/>
    <property type="match status" value="1"/>
</dbReference>
<dbReference type="AlphaFoldDB" id="A0A9P6KU04"/>
<dbReference type="Pfam" id="PF13489">
    <property type="entry name" value="Methyltransf_23"/>
    <property type="match status" value="1"/>
</dbReference>
<dbReference type="Pfam" id="PF00106">
    <property type="entry name" value="adh_short"/>
    <property type="match status" value="2"/>
</dbReference>
<dbReference type="PRINTS" id="PR00080">
    <property type="entry name" value="SDRFAMILY"/>
</dbReference>
<evidence type="ECO:0000256" key="1">
    <source>
        <dbReference type="ARBA" id="ARBA00006484"/>
    </source>
</evidence>
<evidence type="ECO:0000313" key="5">
    <source>
        <dbReference type="Proteomes" id="UP000756921"/>
    </source>
</evidence>
<evidence type="ECO:0000256" key="3">
    <source>
        <dbReference type="ARBA" id="ARBA00023002"/>
    </source>
</evidence>
<evidence type="ECO:0000256" key="2">
    <source>
        <dbReference type="ARBA" id="ARBA00022857"/>
    </source>
</evidence>
<dbReference type="CDD" id="cd02440">
    <property type="entry name" value="AdoMet_MTases"/>
    <property type="match status" value="1"/>
</dbReference>
<comment type="similarity">
    <text evidence="1">Belongs to the short-chain dehydrogenases/reductases (SDR) family.</text>
</comment>
<proteinExistence type="inferred from homology"/>